<accession>A0A382C0I4</accession>
<evidence type="ECO:0000256" key="1">
    <source>
        <dbReference type="ARBA" id="ARBA00022694"/>
    </source>
</evidence>
<dbReference type="InterPro" id="IPR050076">
    <property type="entry name" value="ArchSynthase1/Queuine_TRR"/>
</dbReference>
<feature type="domain" description="tRNA-guanine(15) transglycosylase-like" evidence="2">
    <location>
        <begin position="13"/>
        <end position="175"/>
    </location>
</feature>
<proteinExistence type="predicted"/>
<dbReference type="GO" id="GO:0002099">
    <property type="term" value="P:tRNA wobble guanine modification"/>
    <property type="evidence" value="ECO:0007669"/>
    <property type="project" value="TreeGrafter"/>
</dbReference>
<organism evidence="3">
    <name type="scientific">marine metagenome</name>
    <dbReference type="NCBI Taxonomy" id="408172"/>
    <lineage>
        <taxon>unclassified sequences</taxon>
        <taxon>metagenomes</taxon>
        <taxon>ecological metagenomes</taxon>
    </lineage>
</organism>
<evidence type="ECO:0000259" key="2">
    <source>
        <dbReference type="Pfam" id="PF01702"/>
    </source>
</evidence>
<dbReference type="AlphaFoldDB" id="A0A382C0I4"/>
<dbReference type="Gene3D" id="3.20.20.105">
    <property type="entry name" value="Queuine tRNA-ribosyltransferase-like"/>
    <property type="match status" value="1"/>
</dbReference>
<dbReference type="GO" id="GO:0005737">
    <property type="term" value="C:cytoplasm"/>
    <property type="evidence" value="ECO:0007669"/>
    <property type="project" value="TreeGrafter"/>
</dbReference>
<feature type="non-terminal residue" evidence="3">
    <location>
        <position position="179"/>
    </location>
</feature>
<name>A0A382C0I4_9ZZZZ</name>
<evidence type="ECO:0000313" key="3">
    <source>
        <dbReference type="EMBL" id="SVB19251.1"/>
    </source>
</evidence>
<dbReference type="NCBIfam" id="TIGR00449">
    <property type="entry name" value="tgt_general"/>
    <property type="match status" value="1"/>
</dbReference>
<sequence length="179" mass="20303">MKKYSFNIRANDGYARLGQIKTSNGSINTPAFMPIATQGSIKFTPIELIKEIGFDLILSNTYHLLLRPGLKVLNKFDGVSKFMKWDGPILTDSGGFQIMSLAKFRKISKEGVKFQSHIDGSTHILTPENVVDSQNIINSNIQMSLDECLHYPVTFEDSKKSMRLSLNWAERARRRFLDT</sequence>
<dbReference type="PANTHER" id="PTHR46499:SF1">
    <property type="entry name" value="QUEUINE TRNA-RIBOSYLTRANSFERASE"/>
    <property type="match status" value="1"/>
</dbReference>
<dbReference type="PANTHER" id="PTHR46499">
    <property type="entry name" value="QUEUINE TRNA-RIBOSYLTRANSFERASE"/>
    <property type="match status" value="1"/>
</dbReference>
<protein>
    <recommendedName>
        <fullName evidence="2">tRNA-guanine(15) transglycosylase-like domain-containing protein</fullName>
    </recommendedName>
</protein>
<keyword evidence="1" id="KW-0819">tRNA processing</keyword>
<dbReference type="SUPFAM" id="SSF51713">
    <property type="entry name" value="tRNA-guanine transglycosylase"/>
    <property type="match status" value="1"/>
</dbReference>
<dbReference type="InterPro" id="IPR002616">
    <property type="entry name" value="tRNA_ribo_trans-like"/>
</dbReference>
<reference evidence="3" key="1">
    <citation type="submission" date="2018-05" db="EMBL/GenBank/DDBJ databases">
        <authorList>
            <person name="Lanie J.A."/>
            <person name="Ng W.-L."/>
            <person name="Kazmierczak K.M."/>
            <person name="Andrzejewski T.M."/>
            <person name="Davidsen T.M."/>
            <person name="Wayne K.J."/>
            <person name="Tettelin H."/>
            <person name="Glass J.I."/>
            <person name="Rusch D."/>
            <person name="Podicherti R."/>
            <person name="Tsui H.-C.T."/>
            <person name="Winkler M.E."/>
        </authorList>
    </citation>
    <scope>NUCLEOTIDE SEQUENCE</scope>
</reference>
<dbReference type="InterPro" id="IPR036511">
    <property type="entry name" value="TGT-like_sf"/>
</dbReference>
<dbReference type="EMBL" id="UINC01032118">
    <property type="protein sequence ID" value="SVB19251.1"/>
    <property type="molecule type" value="Genomic_DNA"/>
</dbReference>
<gene>
    <name evidence="3" type="ORF">METZ01_LOCUS172105</name>
</gene>
<dbReference type="Pfam" id="PF01702">
    <property type="entry name" value="TGT"/>
    <property type="match status" value="1"/>
</dbReference>